<dbReference type="SUPFAM" id="SSF143120">
    <property type="entry name" value="YefM-like"/>
    <property type="match status" value="1"/>
</dbReference>
<accession>A0AA35XAK2</accession>
<gene>
    <name evidence="2" type="ORF">GBAR_LOCUS28260</name>
</gene>
<dbReference type="Pfam" id="PF02604">
    <property type="entry name" value="PhdYeFM_antitox"/>
    <property type="match status" value="1"/>
</dbReference>
<dbReference type="EMBL" id="CASHTH010003953">
    <property type="protein sequence ID" value="CAI8051623.1"/>
    <property type="molecule type" value="Genomic_DNA"/>
</dbReference>
<sequence>MTANSADTGQSRTMKASEFKAKCLGLMDEVAENGGEIVITKNGKPVAKLTAYHERPKSLFGIDKGRLEILGDIISPIEVEWEVEVDPDRVLNP</sequence>
<dbReference type="Gene3D" id="3.40.1620.10">
    <property type="entry name" value="YefM-like domain"/>
    <property type="match status" value="1"/>
</dbReference>
<dbReference type="InterPro" id="IPR036165">
    <property type="entry name" value="YefM-like_sf"/>
</dbReference>
<dbReference type="InterPro" id="IPR006442">
    <property type="entry name" value="Antitoxin_Phd/YefM"/>
</dbReference>
<name>A0AA35XAK2_GEOBA</name>
<dbReference type="Proteomes" id="UP001174909">
    <property type="component" value="Unassembled WGS sequence"/>
</dbReference>
<comment type="similarity">
    <text evidence="1">Belongs to the phD/YefM antitoxin family.</text>
</comment>
<keyword evidence="3" id="KW-1185">Reference proteome</keyword>
<protein>
    <recommendedName>
        <fullName evidence="4">Antitoxin</fullName>
    </recommendedName>
</protein>
<evidence type="ECO:0000313" key="3">
    <source>
        <dbReference type="Proteomes" id="UP001174909"/>
    </source>
</evidence>
<evidence type="ECO:0000313" key="2">
    <source>
        <dbReference type="EMBL" id="CAI8051623.1"/>
    </source>
</evidence>
<organism evidence="2 3">
    <name type="scientific">Geodia barretti</name>
    <name type="common">Barrett's horny sponge</name>
    <dbReference type="NCBI Taxonomy" id="519541"/>
    <lineage>
        <taxon>Eukaryota</taxon>
        <taxon>Metazoa</taxon>
        <taxon>Porifera</taxon>
        <taxon>Demospongiae</taxon>
        <taxon>Heteroscleromorpha</taxon>
        <taxon>Tetractinellida</taxon>
        <taxon>Astrophorina</taxon>
        <taxon>Geodiidae</taxon>
        <taxon>Geodia</taxon>
    </lineage>
</organism>
<evidence type="ECO:0008006" key="4">
    <source>
        <dbReference type="Google" id="ProtNLM"/>
    </source>
</evidence>
<dbReference type="AlphaFoldDB" id="A0AA35XAK2"/>
<comment type="caution">
    <text evidence="2">The sequence shown here is derived from an EMBL/GenBank/DDBJ whole genome shotgun (WGS) entry which is preliminary data.</text>
</comment>
<dbReference type="NCBIfam" id="TIGR01552">
    <property type="entry name" value="phd_fam"/>
    <property type="match status" value="1"/>
</dbReference>
<evidence type="ECO:0000256" key="1">
    <source>
        <dbReference type="ARBA" id="ARBA00009981"/>
    </source>
</evidence>
<reference evidence="2" key="1">
    <citation type="submission" date="2023-03" db="EMBL/GenBank/DDBJ databases">
        <authorList>
            <person name="Steffen K."/>
            <person name="Cardenas P."/>
        </authorList>
    </citation>
    <scope>NUCLEOTIDE SEQUENCE</scope>
</reference>
<proteinExistence type="inferred from homology"/>